<keyword evidence="3" id="KW-1185">Reference proteome</keyword>
<protein>
    <recommendedName>
        <fullName evidence="1">Zorya protein ZorC EH domain-containing protein</fullName>
    </recommendedName>
</protein>
<evidence type="ECO:0000313" key="3">
    <source>
        <dbReference type="Proteomes" id="UP000293296"/>
    </source>
</evidence>
<dbReference type="AlphaFoldDB" id="A0A4P6HK41"/>
<dbReference type="Pfam" id="PF15611">
    <property type="entry name" value="EH_Signature"/>
    <property type="match status" value="1"/>
</dbReference>
<feature type="domain" description="Zorya protein ZorC EH" evidence="1">
    <location>
        <begin position="44"/>
        <end position="437"/>
    </location>
</feature>
<evidence type="ECO:0000313" key="2">
    <source>
        <dbReference type="EMBL" id="QAZ67265.1"/>
    </source>
</evidence>
<dbReference type="RefSeq" id="WP_129351682.1">
    <property type="nucleotide sequence ID" value="NZ_CP026538.1"/>
</dbReference>
<organism evidence="2 3">
    <name type="scientific">Solidesulfovibrio carbinolicus</name>
    <dbReference type="NCBI Taxonomy" id="296842"/>
    <lineage>
        <taxon>Bacteria</taxon>
        <taxon>Pseudomonadati</taxon>
        <taxon>Thermodesulfobacteriota</taxon>
        <taxon>Desulfovibrionia</taxon>
        <taxon>Desulfovibrionales</taxon>
        <taxon>Desulfovibrionaceae</taxon>
        <taxon>Solidesulfovibrio</taxon>
    </lineage>
</organism>
<dbReference type="EMBL" id="CP026538">
    <property type="protein sequence ID" value="QAZ67265.1"/>
    <property type="molecule type" value="Genomic_DNA"/>
</dbReference>
<sequence>MTPGLNELLRTWQQSGQRIRPLTFDPSRTVKAAKDVGEGRDQPTRSLIDLQALQARLTQAARSRDFSGLDVLDWRYSTLCLEKSALLADLSLLRAYLEALAQRVRSRLLRGLARVYINVFTTFPQAATLLASFLVPRADALGRRWTEPAARFRLFDPTIVVDRLADCLLRLDSVATGGVAAVFDQAGLPPGLAASELGVRAFQVALTRASENGGRLRSLAIAQRIVDLSTTDQGGLFLQGISSVVQAITDALLLPFRTITAPEPVRDLVETFLLRQLRDPRLDAALWHPVQAEALAVMHGWLTEQSLELFLGIVDKVADQDENARRMWLMRGKFWRAFHRKGYIDQAWVVLGLNGVREVKRIIARTDASPGKALSYAELTQSTNIANHIALIMKIDSLIVVDWSHNGRCHIWHERNSAAPALYKRFYRKDDLESASEKPGPYTHYAHGSWRESVANHIREQTGRSISPNDYS</sequence>
<proteinExistence type="predicted"/>
<dbReference type="InterPro" id="IPR028943">
    <property type="entry name" value="ZorC_EH_Signature_dom"/>
</dbReference>
<name>A0A4P6HK41_9BACT</name>
<dbReference type="Proteomes" id="UP000293296">
    <property type="component" value="Chromosome"/>
</dbReference>
<accession>A0A4P6HK41</accession>
<evidence type="ECO:0000259" key="1">
    <source>
        <dbReference type="Pfam" id="PF15611"/>
    </source>
</evidence>
<reference evidence="2 3" key="1">
    <citation type="submission" date="2018-02" db="EMBL/GenBank/DDBJ databases">
        <title>Genome sequence of Desulfovibrio carbinolicus DSM 3852.</title>
        <authorList>
            <person name="Wilbanks E."/>
            <person name="Skennerton C.T."/>
            <person name="Orphan V.J."/>
        </authorList>
    </citation>
    <scope>NUCLEOTIDE SEQUENCE [LARGE SCALE GENOMIC DNA]</scope>
    <source>
        <strain evidence="2 3">DSM 3852</strain>
    </source>
</reference>
<dbReference type="KEGG" id="dcb:C3Y92_08495"/>
<dbReference type="OrthoDB" id="3035290at2"/>
<gene>
    <name evidence="2" type="ORF">C3Y92_08495</name>
</gene>